<gene>
    <name evidence="2" type="ORF">Ae201684_009459</name>
</gene>
<sequence length="135" mass="14548">MLFVGGGDMALLKNWHTVASAISRPAALHILDTVQGDLKRFSESLLALSHSTIRHRLIFQSAISQAHIMIVAVVAIVGVVVAAFGLRVVKKHQTKQTKSRIVKLGNPDDSSMAYENIASPKATQVKPLNALEATI</sequence>
<dbReference type="EMBL" id="VJMJ01000119">
    <property type="protein sequence ID" value="KAF0733902.1"/>
    <property type="molecule type" value="Genomic_DNA"/>
</dbReference>
<dbReference type="Proteomes" id="UP000481153">
    <property type="component" value="Unassembled WGS sequence"/>
</dbReference>
<reference evidence="2 3" key="1">
    <citation type="submission" date="2019-07" db="EMBL/GenBank/DDBJ databases">
        <title>Genomics analysis of Aphanomyces spp. identifies a new class of oomycete effector associated with host adaptation.</title>
        <authorList>
            <person name="Gaulin E."/>
        </authorList>
    </citation>
    <scope>NUCLEOTIDE SEQUENCE [LARGE SCALE GENOMIC DNA]</scope>
    <source>
        <strain evidence="2 3">ATCC 201684</strain>
    </source>
</reference>
<evidence type="ECO:0000256" key="1">
    <source>
        <dbReference type="SAM" id="Phobius"/>
    </source>
</evidence>
<proteinExistence type="predicted"/>
<keyword evidence="1" id="KW-1133">Transmembrane helix</keyword>
<dbReference type="VEuPathDB" id="FungiDB:AeMF1_011830"/>
<keyword evidence="3" id="KW-1185">Reference proteome</keyword>
<accession>A0A6G0X224</accession>
<evidence type="ECO:0000313" key="2">
    <source>
        <dbReference type="EMBL" id="KAF0733902.1"/>
    </source>
</evidence>
<protein>
    <submittedName>
        <fullName evidence="2">Uncharacterized protein</fullName>
    </submittedName>
</protein>
<keyword evidence="1" id="KW-0472">Membrane</keyword>
<dbReference type="AlphaFoldDB" id="A0A6G0X224"/>
<name>A0A6G0X224_9STRA</name>
<organism evidence="2 3">
    <name type="scientific">Aphanomyces euteiches</name>
    <dbReference type="NCBI Taxonomy" id="100861"/>
    <lineage>
        <taxon>Eukaryota</taxon>
        <taxon>Sar</taxon>
        <taxon>Stramenopiles</taxon>
        <taxon>Oomycota</taxon>
        <taxon>Saprolegniomycetes</taxon>
        <taxon>Saprolegniales</taxon>
        <taxon>Verrucalvaceae</taxon>
        <taxon>Aphanomyces</taxon>
    </lineage>
</organism>
<comment type="caution">
    <text evidence="2">The sequence shown here is derived from an EMBL/GenBank/DDBJ whole genome shotgun (WGS) entry which is preliminary data.</text>
</comment>
<evidence type="ECO:0000313" key="3">
    <source>
        <dbReference type="Proteomes" id="UP000481153"/>
    </source>
</evidence>
<keyword evidence="1" id="KW-0812">Transmembrane</keyword>
<feature type="transmembrane region" description="Helical" evidence="1">
    <location>
        <begin position="66"/>
        <end position="89"/>
    </location>
</feature>